<dbReference type="Proteomes" id="UP000318413">
    <property type="component" value="Unassembled WGS sequence"/>
</dbReference>
<keyword evidence="1" id="KW-0472">Membrane</keyword>
<dbReference type="Pfam" id="PF03988">
    <property type="entry name" value="DUF347"/>
    <property type="match status" value="4"/>
</dbReference>
<evidence type="ECO:0000313" key="3">
    <source>
        <dbReference type="Proteomes" id="UP000318413"/>
    </source>
</evidence>
<feature type="transmembrane region" description="Helical" evidence="1">
    <location>
        <begin position="214"/>
        <end position="238"/>
    </location>
</feature>
<evidence type="ECO:0008006" key="4">
    <source>
        <dbReference type="Google" id="ProtNLM"/>
    </source>
</evidence>
<evidence type="ECO:0000313" key="2">
    <source>
        <dbReference type="EMBL" id="TPG12215.1"/>
    </source>
</evidence>
<feature type="transmembrane region" description="Helical" evidence="1">
    <location>
        <begin position="67"/>
        <end position="85"/>
    </location>
</feature>
<name>A0A502CET7_9SPHN</name>
<gene>
    <name evidence="2" type="ORF">EAH84_10540</name>
</gene>
<dbReference type="EMBL" id="RCZK01000007">
    <property type="protein sequence ID" value="TPG12215.1"/>
    <property type="molecule type" value="Genomic_DNA"/>
</dbReference>
<sequence>MLNKVPYVTVFFWIIKILATTVGETGADFLNVRLGLGLNGTSVVMTVLLVAVLAIQMRSDRYVPWKYWLVVVFLSVVGTLLTDTLTDELGLSLYISTAAFTIALIATFFVWYRREHTLSIHEIDSPTREAFYWAAILFTFALGTAGGDLVSETSGLGYLTAALIFGGSIAAITVGYYAGLLGPVLAFWLAYILTRPLGASIGDLLTQAKTDGGLGLGTMPVSGVFLVVIVGLVTYLSITKVDAPADAPDSPSASA</sequence>
<reference evidence="2 3" key="1">
    <citation type="journal article" date="2019" name="Environ. Microbiol.">
        <title>Species interactions and distinct microbial communities in high Arctic permafrost affected cryosols are associated with the CH4 and CO2 gas fluxes.</title>
        <authorList>
            <person name="Altshuler I."/>
            <person name="Hamel J."/>
            <person name="Turney S."/>
            <person name="Magnuson E."/>
            <person name="Levesque R."/>
            <person name="Greer C."/>
            <person name="Whyte L.G."/>
        </authorList>
    </citation>
    <scope>NUCLEOTIDE SEQUENCE [LARGE SCALE GENOMIC DNA]</scope>
    <source>
        <strain evidence="2 3">S5.1</strain>
    </source>
</reference>
<feature type="transmembrane region" description="Helical" evidence="1">
    <location>
        <begin position="162"/>
        <end position="193"/>
    </location>
</feature>
<dbReference type="OrthoDB" id="9794709at2"/>
<keyword evidence="1" id="KW-0812">Transmembrane</keyword>
<feature type="transmembrane region" description="Helical" evidence="1">
    <location>
        <begin position="5"/>
        <end position="22"/>
    </location>
</feature>
<proteinExistence type="predicted"/>
<keyword evidence="3" id="KW-1185">Reference proteome</keyword>
<dbReference type="InterPro" id="IPR007136">
    <property type="entry name" value="DUF347"/>
</dbReference>
<feature type="transmembrane region" description="Helical" evidence="1">
    <location>
        <begin position="34"/>
        <end position="55"/>
    </location>
</feature>
<dbReference type="AlphaFoldDB" id="A0A502CET7"/>
<accession>A0A502CET7</accession>
<feature type="transmembrane region" description="Helical" evidence="1">
    <location>
        <begin position="131"/>
        <end position="150"/>
    </location>
</feature>
<protein>
    <recommendedName>
        <fullName evidence="4">Membrane-anchored protein</fullName>
    </recommendedName>
</protein>
<keyword evidence="1" id="KW-1133">Transmembrane helix</keyword>
<organism evidence="2 3">
    <name type="scientific">Sphingomonas oligophenolica</name>
    <dbReference type="NCBI Taxonomy" id="301154"/>
    <lineage>
        <taxon>Bacteria</taxon>
        <taxon>Pseudomonadati</taxon>
        <taxon>Pseudomonadota</taxon>
        <taxon>Alphaproteobacteria</taxon>
        <taxon>Sphingomonadales</taxon>
        <taxon>Sphingomonadaceae</taxon>
        <taxon>Sphingomonas</taxon>
    </lineage>
</organism>
<feature type="transmembrane region" description="Helical" evidence="1">
    <location>
        <begin position="91"/>
        <end position="111"/>
    </location>
</feature>
<comment type="caution">
    <text evidence="2">The sequence shown here is derived from an EMBL/GenBank/DDBJ whole genome shotgun (WGS) entry which is preliminary data.</text>
</comment>
<evidence type="ECO:0000256" key="1">
    <source>
        <dbReference type="SAM" id="Phobius"/>
    </source>
</evidence>